<dbReference type="OrthoDB" id="9798250at2"/>
<dbReference type="Gene3D" id="3.90.550.10">
    <property type="entry name" value="Spore Coat Polysaccharide Biosynthesis Protein SpsA, Chain A"/>
    <property type="match status" value="1"/>
</dbReference>
<accession>M7MJH3</accession>
<dbReference type="SUPFAM" id="SSF53448">
    <property type="entry name" value="Nucleotide-diphospho-sugar transferases"/>
    <property type="match status" value="1"/>
</dbReference>
<dbReference type="Pfam" id="PF09837">
    <property type="entry name" value="DUF2064"/>
    <property type="match status" value="1"/>
</dbReference>
<dbReference type="Proteomes" id="UP000012024">
    <property type="component" value="Unassembled WGS sequence"/>
</dbReference>
<proteinExistence type="predicted"/>
<dbReference type="NCBIfam" id="TIGR04282">
    <property type="entry name" value="glyco_like_cofC"/>
    <property type="match status" value="1"/>
</dbReference>
<protein>
    <submittedName>
        <fullName evidence="1">Glycosyltransferase</fullName>
    </submittedName>
</protein>
<organism evidence="1 2">
    <name type="scientific">Xanthomarina gelatinilytica</name>
    <dbReference type="NCBI Taxonomy" id="1137281"/>
    <lineage>
        <taxon>Bacteria</taxon>
        <taxon>Pseudomonadati</taxon>
        <taxon>Bacteroidota</taxon>
        <taxon>Flavobacteriia</taxon>
        <taxon>Flavobacteriales</taxon>
        <taxon>Flavobacteriaceae</taxon>
        <taxon>Xanthomarina</taxon>
    </lineage>
</organism>
<dbReference type="GeneID" id="98641207"/>
<sequence length="224" mass="25463">MGILNTKDTNNNKELAFSFHFPTSKKALIIFTRNPELGKCKTRLAKSIGDEAALTIYKYLLQHTANITAPVSADKFVFYSENILENDIWDDTIFRKKLQEGTDLGLRMQNAFIELFNTGYDKIMIVGSDILDLNTKHISDAFIKLDTHDAVIGPAQDGGYYLLGMKQLLPDIFKNKTWGTATVLKETIKNLQNQNLFLLEELNDIDTFEDVNNNKILKKLVTHD</sequence>
<dbReference type="PANTHER" id="PTHR36529:SF1">
    <property type="entry name" value="GLYCOSYLTRANSFERASE"/>
    <property type="match status" value="1"/>
</dbReference>
<dbReference type="RefSeq" id="WP_007648904.1">
    <property type="nucleotide sequence ID" value="NZ_ANLA01000009.1"/>
</dbReference>
<comment type="caution">
    <text evidence="1">The sequence shown here is derived from an EMBL/GenBank/DDBJ whole genome shotgun (WGS) entry which is preliminary data.</text>
</comment>
<dbReference type="AlphaFoldDB" id="M7MJH3"/>
<evidence type="ECO:0000313" key="2">
    <source>
        <dbReference type="Proteomes" id="UP000012024"/>
    </source>
</evidence>
<gene>
    <name evidence="1" type="ORF">D778_02732</name>
</gene>
<dbReference type="EMBL" id="ANLA01000009">
    <property type="protein sequence ID" value="EMQ95211.1"/>
    <property type="molecule type" value="Genomic_DNA"/>
</dbReference>
<dbReference type="PATRIC" id="fig|1137281.3.peg.1322"/>
<dbReference type="eggNOG" id="COG3222">
    <property type="taxonomic scope" value="Bacteria"/>
</dbReference>
<dbReference type="InterPro" id="IPR029044">
    <property type="entry name" value="Nucleotide-diphossugar_trans"/>
</dbReference>
<reference evidence="1 2" key="1">
    <citation type="submission" date="2012-12" db="EMBL/GenBank/DDBJ databases">
        <title>Genome assembly of Formosa sp. AK20.</title>
        <authorList>
            <person name="Kumar R."/>
            <person name="Khatri I."/>
            <person name="Vaidya B."/>
            <person name="Subramanian S."/>
            <person name="Pinnaka A."/>
        </authorList>
    </citation>
    <scope>NUCLEOTIDE SEQUENCE [LARGE SCALE GENOMIC DNA]</scope>
    <source>
        <strain evidence="1 2">AK20</strain>
    </source>
</reference>
<evidence type="ECO:0000313" key="1">
    <source>
        <dbReference type="EMBL" id="EMQ95211.1"/>
    </source>
</evidence>
<dbReference type="GO" id="GO:0016740">
    <property type="term" value="F:transferase activity"/>
    <property type="evidence" value="ECO:0007669"/>
    <property type="project" value="UniProtKB-KW"/>
</dbReference>
<dbReference type="PANTHER" id="PTHR36529">
    <property type="entry name" value="SLL1095 PROTEIN"/>
    <property type="match status" value="1"/>
</dbReference>
<name>M7MJH3_9FLAO</name>
<keyword evidence="2" id="KW-1185">Reference proteome</keyword>
<dbReference type="InterPro" id="IPR018641">
    <property type="entry name" value="Trfase_1_rSAM/seldom-assoc"/>
</dbReference>
<keyword evidence="1" id="KW-0808">Transferase</keyword>